<sequence length="112" mass="11962">MGILSTSCAGPLTQAKAIAKVVEKHPGFLAEPGKVNRIEVPIGGRKGNTAKVDLTTAVEPCGRDSYIVTLTKNWNLTINGTPIVTTWKYKVDKGSVTLIESHDMDAAVTIIK</sequence>
<accession>A0AAT9LGU0</accession>
<evidence type="ECO:0000313" key="1">
    <source>
        <dbReference type="EMBL" id="QUL99393.1"/>
    </source>
</evidence>
<organism evidence="1">
    <name type="scientific">Candidatus Fermentithermobacillus carboniphilus</name>
    <dbReference type="NCBI Taxonomy" id="3085328"/>
    <lineage>
        <taxon>Bacteria</taxon>
        <taxon>Bacillati</taxon>
        <taxon>Bacillota</taxon>
        <taxon>Candidatus Fermentithermobacillia</taxon>
        <taxon>Candidatus Fermentithermobacillales</taxon>
        <taxon>Candidatus Fermentithermobacillaceae</taxon>
        <taxon>Candidatus Fermentithermobacillus</taxon>
    </lineage>
</organism>
<proteinExistence type="predicted"/>
<dbReference type="EMBL" id="CP062796">
    <property type="protein sequence ID" value="QUL99393.1"/>
    <property type="molecule type" value="Genomic_DNA"/>
</dbReference>
<gene>
    <name evidence="1" type="ORF">IMF26_04920</name>
</gene>
<dbReference type="AlphaFoldDB" id="A0AAT9LGU0"/>
<reference evidence="1" key="2">
    <citation type="journal article" date="2023" name="Biology">
        <title>Prokaryotic Life Associated with Coal-Fire Gas Vents Revealed by Metagenomics.</title>
        <authorList>
            <person name="Kadnikov V.V."/>
            <person name="Mardanov A.V."/>
            <person name="Beletsky A.V."/>
            <person name="Karnachuk O.V."/>
            <person name="Ravin N.V."/>
        </authorList>
    </citation>
    <scope>NUCLEOTIDE SEQUENCE</scope>
    <source>
        <strain evidence="1">Bu02</strain>
    </source>
</reference>
<name>A0AAT9LGU0_9FIRM</name>
<protein>
    <submittedName>
        <fullName evidence="1">Uncharacterized protein</fullName>
    </submittedName>
</protein>
<reference evidence="1" key="1">
    <citation type="submission" date="2020-10" db="EMBL/GenBank/DDBJ databases">
        <authorList>
            <person name="Kadnikov V."/>
            <person name="Beletsky A.V."/>
            <person name="Mardanov A.V."/>
            <person name="Karnachuk O.V."/>
            <person name="Ravin N.V."/>
        </authorList>
    </citation>
    <scope>NUCLEOTIDE SEQUENCE</scope>
    <source>
        <strain evidence="1">Bu02</strain>
    </source>
</reference>
<dbReference type="KEGG" id="fcz:IMF26_04920"/>